<dbReference type="AlphaFoldDB" id="A0A0G1FB88"/>
<keyword evidence="1" id="KW-0812">Transmembrane</keyword>
<keyword evidence="1" id="KW-1133">Transmembrane helix</keyword>
<evidence type="ECO:0000313" key="3">
    <source>
        <dbReference type="Proteomes" id="UP000034751"/>
    </source>
</evidence>
<evidence type="ECO:0000313" key="2">
    <source>
        <dbReference type="EMBL" id="KKT19611.1"/>
    </source>
</evidence>
<gene>
    <name evidence="2" type="ORF">UW02_C0007G0020</name>
</gene>
<organism evidence="2 3">
    <name type="scientific">Candidatus Nomurabacteria bacterium GW2011_GWB1_43_7</name>
    <dbReference type="NCBI Taxonomy" id="1618747"/>
    <lineage>
        <taxon>Bacteria</taxon>
        <taxon>Candidatus Nomuraibacteriota</taxon>
    </lineage>
</organism>
<dbReference type="Proteomes" id="UP000034751">
    <property type="component" value="Unassembled WGS sequence"/>
</dbReference>
<reference evidence="2 3" key="1">
    <citation type="journal article" date="2015" name="Nature">
        <title>rRNA introns, odd ribosomes, and small enigmatic genomes across a large radiation of phyla.</title>
        <authorList>
            <person name="Brown C.T."/>
            <person name="Hug L.A."/>
            <person name="Thomas B.C."/>
            <person name="Sharon I."/>
            <person name="Castelle C.J."/>
            <person name="Singh A."/>
            <person name="Wilkins M.J."/>
            <person name="Williams K.H."/>
            <person name="Banfield J.F."/>
        </authorList>
    </citation>
    <scope>NUCLEOTIDE SEQUENCE [LARGE SCALE GENOMIC DNA]</scope>
</reference>
<evidence type="ECO:0000256" key="1">
    <source>
        <dbReference type="SAM" id="Phobius"/>
    </source>
</evidence>
<dbReference type="EMBL" id="LCGS01000007">
    <property type="protein sequence ID" value="KKT19611.1"/>
    <property type="molecule type" value="Genomic_DNA"/>
</dbReference>
<protein>
    <submittedName>
        <fullName evidence="2">Uncharacterized protein</fullName>
    </submittedName>
</protein>
<feature type="transmembrane region" description="Helical" evidence="1">
    <location>
        <begin position="18"/>
        <end position="37"/>
    </location>
</feature>
<sequence length="96" mass="11870">MIFEWAVHKKLFRNINHAIWFMMSVYILLLIIAYYFYPNSTIIILFPITIHFVAFLQSIYTYVKKISSETITRDCIWWNLFMFLIYMFLFFIINLF</sequence>
<keyword evidence="1" id="KW-0472">Membrane</keyword>
<accession>A0A0G1FB88</accession>
<name>A0A0G1FB88_9BACT</name>
<comment type="caution">
    <text evidence="2">The sequence shown here is derived from an EMBL/GenBank/DDBJ whole genome shotgun (WGS) entry which is preliminary data.</text>
</comment>
<feature type="transmembrane region" description="Helical" evidence="1">
    <location>
        <begin position="43"/>
        <end position="63"/>
    </location>
</feature>
<feature type="transmembrane region" description="Helical" evidence="1">
    <location>
        <begin position="75"/>
        <end position="93"/>
    </location>
</feature>
<proteinExistence type="predicted"/>